<sequence length="316" mass="36785">MKNMLRLSILIVFCTTSVILLAQSKSRSQYIEEYHELAIKEMNRVGIPASITLAQGMLESGNGNSTLARKSNNHFGIKCHNDWKGKRVYHDDDRKGECFRKYKTVYQSYIDHSDFLTGKQRYASLFELKTTDYKGWAKGLKKAGYATDPKYAHRLIEIIEENNLDRFDRGGTFVRNSDSGASKPVVRRTYNDDFTIDAFGSHQVKLNNGVKYISVLDGDSFEKISEEFGLKSWEVYTYNDLPDNAKIKTYKYLYVQPKRNKAHRKHNVHKVKSGETLHYVSQKYGVKLSRLYRYNNLRKGDRVKEGQFIQLRRKKK</sequence>
<dbReference type="GO" id="GO:0031640">
    <property type="term" value="P:killing of cells of another organism"/>
    <property type="evidence" value="ECO:0007669"/>
    <property type="project" value="UniProtKB-KW"/>
</dbReference>
<dbReference type="Gene3D" id="3.10.350.10">
    <property type="entry name" value="LysM domain"/>
    <property type="match status" value="1"/>
</dbReference>
<dbReference type="CDD" id="cd00118">
    <property type="entry name" value="LysM"/>
    <property type="match status" value="1"/>
</dbReference>
<keyword evidence="2" id="KW-0081">Bacteriolytic enzyme</keyword>
<dbReference type="Pfam" id="PF01832">
    <property type="entry name" value="Glucosaminidase"/>
    <property type="match status" value="1"/>
</dbReference>
<dbReference type="EMBL" id="BAMD01000043">
    <property type="protein sequence ID" value="GAF04357.1"/>
    <property type="molecule type" value="Genomic_DNA"/>
</dbReference>
<dbReference type="InterPro" id="IPR051056">
    <property type="entry name" value="Glycosyl_Hydrolase_73"/>
</dbReference>
<dbReference type="Proteomes" id="UP000019402">
    <property type="component" value="Unassembled WGS sequence"/>
</dbReference>
<evidence type="ECO:0000256" key="3">
    <source>
        <dbReference type="ARBA" id="ARBA00022801"/>
    </source>
</evidence>
<organism evidence="6 7">
    <name type="scientific">Saccharicrinis fermentans DSM 9555 = JCM 21142</name>
    <dbReference type="NCBI Taxonomy" id="869213"/>
    <lineage>
        <taxon>Bacteria</taxon>
        <taxon>Pseudomonadati</taxon>
        <taxon>Bacteroidota</taxon>
        <taxon>Bacteroidia</taxon>
        <taxon>Marinilabiliales</taxon>
        <taxon>Marinilabiliaceae</taxon>
        <taxon>Saccharicrinis</taxon>
    </lineage>
</organism>
<dbReference type="SUPFAM" id="SSF54106">
    <property type="entry name" value="LysM domain"/>
    <property type="match status" value="1"/>
</dbReference>
<evidence type="ECO:0000256" key="2">
    <source>
        <dbReference type="ARBA" id="ARBA00022638"/>
    </source>
</evidence>
<feature type="domain" description="LysM" evidence="5">
    <location>
        <begin position="267"/>
        <end position="311"/>
    </location>
</feature>
<dbReference type="eggNOG" id="COG1705">
    <property type="taxonomic scope" value="Bacteria"/>
</dbReference>
<accession>W7Y7Z3</accession>
<name>W7Y7Z3_9BACT</name>
<dbReference type="PANTHER" id="PTHR33308:SF9">
    <property type="entry name" value="PEPTIDOGLYCAN HYDROLASE FLGJ"/>
    <property type="match status" value="1"/>
</dbReference>
<dbReference type="InterPro" id="IPR002901">
    <property type="entry name" value="MGlyc_endo_b_GlcNAc-like_dom"/>
</dbReference>
<dbReference type="Gene3D" id="1.10.530.10">
    <property type="match status" value="1"/>
</dbReference>
<comment type="caution">
    <text evidence="6">The sequence shown here is derived from an EMBL/GenBank/DDBJ whole genome shotgun (WGS) entry which is preliminary data.</text>
</comment>
<dbReference type="SMART" id="SM00257">
    <property type="entry name" value="LysM"/>
    <property type="match status" value="1"/>
</dbReference>
<dbReference type="InterPro" id="IPR018392">
    <property type="entry name" value="LysM"/>
</dbReference>
<dbReference type="STRING" id="869213.GCA_000517085_00213"/>
<dbReference type="SMART" id="SM00047">
    <property type="entry name" value="LYZ2"/>
    <property type="match status" value="1"/>
</dbReference>
<dbReference type="InterPro" id="IPR036779">
    <property type="entry name" value="LysM_dom_sf"/>
</dbReference>
<dbReference type="eggNOG" id="COG1388">
    <property type="taxonomic scope" value="Bacteria"/>
</dbReference>
<evidence type="ECO:0000313" key="7">
    <source>
        <dbReference type="Proteomes" id="UP000019402"/>
    </source>
</evidence>
<keyword evidence="1" id="KW-0929">Antimicrobial</keyword>
<evidence type="ECO:0000256" key="1">
    <source>
        <dbReference type="ARBA" id="ARBA00022529"/>
    </source>
</evidence>
<gene>
    <name evidence="6" type="ORF">JCM21142_73060</name>
</gene>
<evidence type="ECO:0000313" key="6">
    <source>
        <dbReference type="EMBL" id="GAF04357.1"/>
    </source>
</evidence>
<dbReference type="GO" id="GO:0004040">
    <property type="term" value="F:amidase activity"/>
    <property type="evidence" value="ECO:0007669"/>
    <property type="project" value="InterPro"/>
</dbReference>
<reference evidence="6 7" key="1">
    <citation type="journal article" date="2014" name="Genome Announc.">
        <title>Draft Genome Sequence of Cytophaga fermentans JCM 21142T, a Facultative Anaerobe Isolated from Marine Mud.</title>
        <authorList>
            <person name="Starns D."/>
            <person name="Oshima K."/>
            <person name="Suda W."/>
            <person name="Iino T."/>
            <person name="Yuki M."/>
            <person name="Inoue J."/>
            <person name="Kitamura K."/>
            <person name="Iida T."/>
            <person name="Darby A."/>
            <person name="Hattori M."/>
            <person name="Ohkuma M."/>
        </authorList>
    </citation>
    <scope>NUCLEOTIDE SEQUENCE [LARGE SCALE GENOMIC DNA]</scope>
    <source>
        <strain evidence="6 7">JCM 21142</strain>
    </source>
</reference>
<dbReference type="RefSeq" id="WP_027470294.1">
    <property type="nucleotide sequence ID" value="NZ_BAMD01000043.1"/>
</dbReference>
<dbReference type="OrthoDB" id="977752at2"/>
<dbReference type="GO" id="GO:0042742">
    <property type="term" value="P:defense response to bacterium"/>
    <property type="evidence" value="ECO:0007669"/>
    <property type="project" value="UniProtKB-KW"/>
</dbReference>
<evidence type="ECO:0000256" key="4">
    <source>
        <dbReference type="ARBA" id="ARBA00032108"/>
    </source>
</evidence>
<keyword evidence="3" id="KW-0378">Hydrolase</keyword>
<dbReference type="PANTHER" id="PTHR33308">
    <property type="entry name" value="PEPTIDOGLYCAN HYDROLASE FLGJ"/>
    <property type="match status" value="1"/>
</dbReference>
<protein>
    <recommendedName>
        <fullName evidence="4">Peptidoglycan hydrolase</fullName>
    </recommendedName>
</protein>
<evidence type="ECO:0000259" key="5">
    <source>
        <dbReference type="PROSITE" id="PS51782"/>
    </source>
</evidence>
<dbReference type="PROSITE" id="PS51782">
    <property type="entry name" value="LYSM"/>
    <property type="match status" value="1"/>
</dbReference>
<dbReference type="Pfam" id="PF01476">
    <property type="entry name" value="LysM"/>
    <property type="match status" value="1"/>
</dbReference>
<dbReference type="AlphaFoldDB" id="W7Y7Z3"/>
<keyword evidence="7" id="KW-1185">Reference proteome</keyword>
<proteinExistence type="predicted"/>